<evidence type="ECO:0000256" key="1">
    <source>
        <dbReference type="SAM" id="MobiDB-lite"/>
    </source>
</evidence>
<evidence type="ECO:0000313" key="2">
    <source>
        <dbReference type="EMBL" id="MBU9736701.1"/>
    </source>
</evidence>
<feature type="compositionally biased region" description="Basic and acidic residues" evidence="1">
    <location>
        <begin position="60"/>
        <end position="69"/>
    </location>
</feature>
<proteinExistence type="predicted"/>
<sequence length="84" mass="9323">MNKSNADRIKEAKHYEWLAIKALFPEQAVPHLEIIGREFQALAAESLASWGAQLIHSFRQEEPDGKGEAGDVSGGARKIHIDEN</sequence>
<protein>
    <submittedName>
        <fullName evidence="2">Uncharacterized protein</fullName>
    </submittedName>
</protein>
<evidence type="ECO:0000313" key="3">
    <source>
        <dbReference type="Proteomes" id="UP000712157"/>
    </source>
</evidence>
<dbReference type="EMBL" id="JAHQCW010000012">
    <property type="protein sequence ID" value="MBU9736701.1"/>
    <property type="molecule type" value="Genomic_DNA"/>
</dbReference>
<organism evidence="2 3">
    <name type="scientific">Diplocloster agilis</name>
    <dbReference type="NCBI Taxonomy" id="2850323"/>
    <lineage>
        <taxon>Bacteria</taxon>
        <taxon>Bacillati</taxon>
        <taxon>Bacillota</taxon>
        <taxon>Clostridia</taxon>
        <taxon>Lachnospirales</taxon>
        <taxon>Lachnospiraceae</taxon>
        <taxon>Diplocloster</taxon>
    </lineage>
</organism>
<name>A0A949K4J1_9FIRM</name>
<feature type="region of interest" description="Disordered" evidence="1">
    <location>
        <begin position="60"/>
        <end position="84"/>
    </location>
</feature>
<reference evidence="2" key="1">
    <citation type="submission" date="2021-06" db="EMBL/GenBank/DDBJ databases">
        <title>Description of novel taxa of the family Lachnospiraceae.</title>
        <authorList>
            <person name="Chaplin A.V."/>
            <person name="Sokolova S.R."/>
            <person name="Pikina A.P."/>
            <person name="Korzhanova M."/>
            <person name="Belova V."/>
            <person name="Korostin D."/>
            <person name="Efimov B.A."/>
        </authorList>
    </citation>
    <scope>NUCLEOTIDE SEQUENCE</scope>
    <source>
        <strain evidence="2">ASD5720</strain>
    </source>
</reference>
<comment type="caution">
    <text evidence="2">The sequence shown here is derived from an EMBL/GenBank/DDBJ whole genome shotgun (WGS) entry which is preliminary data.</text>
</comment>
<accession>A0A949K4J1</accession>
<dbReference type="RefSeq" id="WP_158345654.1">
    <property type="nucleotide sequence ID" value="NZ_JAHQCW010000012.1"/>
</dbReference>
<keyword evidence="3" id="KW-1185">Reference proteome</keyword>
<dbReference type="Proteomes" id="UP000712157">
    <property type="component" value="Unassembled WGS sequence"/>
</dbReference>
<dbReference type="AlphaFoldDB" id="A0A949K4J1"/>
<gene>
    <name evidence="2" type="ORF">KTH89_09135</name>
</gene>